<gene>
    <name evidence="1" type="ORF">TPC1_31864</name>
</gene>
<dbReference type="EMBL" id="GDID01007965">
    <property type="protein sequence ID" value="JAP88641.1"/>
    <property type="molecule type" value="Transcribed_RNA"/>
</dbReference>
<dbReference type="AlphaFoldDB" id="A0A146JZ15"/>
<organism evidence="1">
    <name type="scientific">Trepomonas sp. PC1</name>
    <dbReference type="NCBI Taxonomy" id="1076344"/>
    <lineage>
        <taxon>Eukaryota</taxon>
        <taxon>Metamonada</taxon>
        <taxon>Diplomonadida</taxon>
        <taxon>Hexamitidae</taxon>
        <taxon>Hexamitinae</taxon>
        <taxon>Trepomonas</taxon>
    </lineage>
</organism>
<dbReference type="SUPFAM" id="SSF50978">
    <property type="entry name" value="WD40 repeat-like"/>
    <property type="match status" value="1"/>
</dbReference>
<sequence>LSSYEGNLCGFELVVGEKELQFNQLVNTQQSTKPIRSIVQFQQFLFISNATQVEKFNLLTKKLMNVIDVNDRVDQLQIVNNFLLAVHNDQITLYDIPCTQLLTYKLKSKVMQCISYNETSFLVLTKNHLTAFCLNKTQMISQLQLEDDYFQIQKVDDENVCLLGEKKITKLNLKTNQKVTFEGIGFNAMLFDQGKFFVGLQNGQLIILNQEMQKLKKYQLEGRIKKIIELEDKTYCVVCSDKVEIVGFDQELLEIGRKEFSIRLIDAIKWRDLEEIIEQPEEMEEVEEFEEFEEFEEIDEKE</sequence>
<feature type="non-terminal residue" evidence="1">
    <location>
        <position position="1"/>
    </location>
</feature>
<proteinExistence type="predicted"/>
<evidence type="ECO:0000313" key="1">
    <source>
        <dbReference type="EMBL" id="JAP88641.1"/>
    </source>
</evidence>
<dbReference type="InterPro" id="IPR036322">
    <property type="entry name" value="WD40_repeat_dom_sf"/>
</dbReference>
<reference evidence="1" key="1">
    <citation type="submission" date="2015-07" db="EMBL/GenBank/DDBJ databases">
        <title>Adaptation to a free-living lifestyle via gene acquisitions in the diplomonad Trepomonas sp. PC1.</title>
        <authorList>
            <person name="Xu F."/>
            <person name="Jerlstrom-Hultqvist J."/>
            <person name="Kolisko M."/>
            <person name="Simpson A.G.B."/>
            <person name="Roger A.J."/>
            <person name="Svard S.G."/>
            <person name="Andersson J.O."/>
        </authorList>
    </citation>
    <scope>NUCLEOTIDE SEQUENCE</scope>
    <source>
        <strain evidence="1">PC1</strain>
    </source>
</reference>
<protein>
    <submittedName>
        <fullName evidence="1">Uncharacterized protein</fullName>
    </submittedName>
</protein>
<accession>A0A146JZ15</accession>
<name>A0A146JZ15_9EUKA</name>